<evidence type="ECO:0000256" key="3">
    <source>
        <dbReference type="ARBA" id="ARBA00023002"/>
    </source>
</evidence>
<keyword evidence="2 5" id="KW-0575">Peroxidase</keyword>
<dbReference type="InterPro" id="IPR000889">
    <property type="entry name" value="Glutathione_peroxidase"/>
</dbReference>
<protein>
    <recommendedName>
        <fullName evidence="5">Glutathione peroxidase</fullName>
    </recommendedName>
</protein>
<evidence type="ECO:0000313" key="8">
    <source>
        <dbReference type="Proteomes" id="UP001139179"/>
    </source>
</evidence>
<dbReference type="Proteomes" id="UP001139179">
    <property type="component" value="Unassembled WGS sequence"/>
</dbReference>
<dbReference type="PROSITE" id="PS51352">
    <property type="entry name" value="THIOREDOXIN_2"/>
    <property type="match status" value="1"/>
</dbReference>
<dbReference type="Gene3D" id="3.40.30.10">
    <property type="entry name" value="Glutaredoxin"/>
    <property type="match status" value="1"/>
</dbReference>
<feature type="domain" description="Thioredoxin" evidence="6">
    <location>
        <begin position="1"/>
        <end position="157"/>
    </location>
</feature>
<comment type="similarity">
    <text evidence="1 5">Belongs to the glutathione peroxidase family.</text>
</comment>
<keyword evidence="8" id="KW-1185">Reference proteome</keyword>
<dbReference type="PRINTS" id="PR01011">
    <property type="entry name" value="GLUTPROXDASE"/>
</dbReference>
<evidence type="ECO:0000313" key="7">
    <source>
        <dbReference type="EMBL" id="MCM3716198.1"/>
    </source>
</evidence>
<dbReference type="FunFam" id="3.40.30.10:FF:000010">
    <property type="entry name" value="Glutathione peroxidase"/>
    <property type="match status" value="1"/>
</dbReference>
<dbReference type="PANTHER" id="PTHR11592">
    <property type="entry name" value="GLUTATHIONE PEROXIDASE"/>
    <property type="match status" value="1"/>
</dbReference>
<dbReference type="PROSITE" id="PS00460">
    <property type="entry name" value="GLUTATHIONE_PEROXID_1"/>
    <property type="match status" value="1"/>
</dbReference>
<dbReference type="InterPro" id="IPR029760">
    <property type="entry name" value="GPX_CS"/>
</dbReference>
<dbReference type="Pfam" id="PF00255">
    <property type="entry name" value="GSHPx"/>
    <property type="match status" value="1"/>
</dbReference>
<organism evidence="7 8">
    <name type="scientific">Halalkalibacter oceani</name>
    <dbReference type="NCBI Taxonomy" id="1653776"/>
    <lineage>
        <taxon>Bacteria</taxon>
        <taxon>Bacillati</taxon>
        <taxon>Bacillota</taxon>
        <taxon>Bacilli</taxon>
        <taxon>Bacillales</taxon>
        <taxon>Bacillaceae</taxon>
        <taxon>Halalkalibacter</taxon>
    </lineage>
</organism>
<keyword evidence="3 5" id="KW-0560">Oxidoreductase</keyword>
<proteinExistence type="inferred from homology"/>
<comment type="caution">
    <text evidence="7">The sequence shown here is derived from an EMBL/GenBank/DDBJ whole genome shotgun (WGS) entry which is preliminary data.</text>
</comment>
<evidence type="ECO:0000256" key="4">
    <source>
        <dbReference type="PIRSR" id="PIRSR000303-1"/>
    </source>
</evidence>
<dbReference type="PROSITE" id="PS00763">
    <property type="entry name" value="GLUTATHIONE_PEROXID_2"/>
    <property type="match status" value="1"/>
</dbReference>
<dbReference type="CDD" id="cd00340">
    <property type="entry name" value="GSH_Peroxidase"/>
    <property type="match status" value="1"/>
</dbReference>
<dbReference type="PANTHER" id="PTHR11592:SF78">
    <property type="entry name" value="GLUTATHIONE PEROXIDASE"/>
    <property type="match status" value="1"/>
</dbReference>
<dbReference type="InterPro" id="IPR029759">
    <property type="entry name" value="GPX_AS"/>
</dbReference>
<gene>
    <name evidence="7" type="ORF">M3202_19320</name>
</gene>
<evidence type="ECO:0000256" key="1">
    <source>
        <dbReference type="ARBA" id="ARBA00006926"/>
    </source>
</evidence>
<accession>A0A9X2IS54</accession>
<dbReference type="GO" id="GO:0034599">
    <property type="term" value="P:cellular response to oxidative stress"/>
    <property type="evidence" value="ECO:0007669"/>
    <property type="project" value="TreeGrafter"/>
</dbReference>
<dbReference type="PROSITE" id="PS51355">
    <property type="entry name" value="GLUTATHIONE_PEROXID_3"/>
    <property type="match status" value="1"/>
</dbReference>
<evidence type="ECO:0000256" key="2">
    <source>
        <dbReference type="ARBA" id="ARBA00022559"/>
    </source>
</evidence>
<feature type="active site" evidence="4">
    <location>
        <position position="35"/>
    </location>
</feature>
<dbReference type="InterPro" id="IPR013766">
    <property type="entry name" value="Thioredoxin_domain"/>
</dbReference>
<sequence length="157" mass="17800">MSVYQFTVQSPKGEEVSLEAYSGKVLLIVNTATKCGLAPQFKGLEKLYQDYRDQGFVVLGFPCNQFMNQEPVSNEEMETVCERDFGVTFPLFAKINVNGPDAHPLYKFLKQEKKGVLSPEIKWNFTKFLVDQNGQVVERFGPNVEPAKLEEAIKELL</sequence>
<dbReference type="EMBL" id="JAMBOL010000031">
    <property type="protein sequence ID" value="MCM3716198.1"/>
    <property type="molecule type" value="Genomic_DNA"/>
</dbReference>
<dbReference type="PIRSF" id="PIRSF000303">
    <property type="entry name" value="Glutathion_perox"/>
    <property type="match status" value="1"/>
</dbReference>
<dbReference type="AlphaFoldDB" id="A0A9X2IS54"/>
<evidence type="ECO:0000256" key="5">
    <source>
        <dbReference type="RuleBase" id="RU000499"/>
    </source>
</evidence>
<dbReference type="GO" id="GO:0004601">
    <property type="term" value="F:peroxidase activity"/>
    <property type="evidence" value="ECO:0007669"/>
    <property type="project" value="UniProtKB-KW"/>
</dbReference>
<dbReference type="SUPFAM" id="SSF52833">
    <property type="entry name" value="Thioredoxin-like"/>
    <property type="match status" value="1"/>
</dbReference>
<dbReference type="InterPro" id="IPR036249">
    <property type="entry name" value="Thioredoxin-like_sf"/>
</dbReference>
<evidence type="ECO:0000259" key="6">
    <source>
        <dbReference type="PROSITE" id="PS51352"/>
    </source>
</evidence>
<dbReference type="RefSeq" id="WP_251224869.1">
    <property type="nucleotide sequence ID" value="NZ_JAMBOL010000031.1"/>
</dbReference>
<reference evidence="7" key="1">
    <citation type="submission" date="2022-05" db="EMBL/GenBank/DDBJ databases">
        <title>Comparative Genomics of Spacecraft Associated Microbes.</title>
        <authorList>
            <person name="Tran M.T."/>
            <person name="Wright A."/>
            <person name="Seuylemezian A."/>
            <person name="Eisen J."/>
            <person name="Coil D."/>
        </authorList>
    </citation>
    <scope>NUCLEOTIDE SEQUENCE</scope>
    <source>
        <strain evidence="7">214.1.1</strain>
    </source>
</reference>
<name>A0A9X2IS54_9BACI</name>